<dbReference type="Proteomes" id="UP001221302">
    <property type="component" value="Unassembled WGS sequence"/>
</dbReference>
<keyword evidence="2" id="KW-1185">Reference proteome</keyword>
<evidence type="ECO:0000313" key="1">
    <source>
        <dbReference type="EMBL" id="MDF1612342.1"/>
    </source>
</evidence>
<accession>A0AAE3P0V9</accession>
<organism evidence="1 2">
    <name type="scientific">Stygiobacter electus</name>
    <dbReference type="NCBI Taxonomy" id="3032292"/>
    <lineage>
        <taxon>Bacteria</taxon>
        <taxon>Pseudomonadati</taxon>
        <taxon>Ignavibacteriota</taxon>
        <taxon>Ignavibacteria</taxon>
        <taxon>Ignavibacteriales</taxon>
        <taxon>Melioribacteraceae</taxon>
        <taxon>Stygiobacter</taxon>
    </lineage>
</organism>
<gene>
    <name evidence="1" type="ORF">P0M35_09280</name>
</gene>
<sequence length="59" mass="6958">MKNTFNNDYGKKVATQVNEEKNLGVYEIKFNAKYLASGIYFYTIRTGDFIQRKKMILLK</sequence>
<reference evidence="1" key="1">
    <citation type="submission" date="2023-03" db="EMBL/GenBank/DDBJ databases">
        <title>Stygiobacter electus gen. nov., sp. nov., facultatively anaerobic thermotolerant bacterium of the class Ignavibacteria from a well of Yessentuki mineral water deposit.</title>
        <authorList>
            <person name="Podosokorskaya O.A."/>
            <person name="Elcheninov A.G."/>
            <person name="Petrova N.F."/>
            <person name="Zavarzina D.G."/>
            <person name="Kublanov I.V."/>
            <person name="Merkel A.Y."/>
        </authorList>
    </citation>
    <scope>NUCLEOTIDE SEQUENCE</scope>
    <source>
        <strain evidence="1">09-Me</strain>
    </source>
</reference>
<protein>
    <submittedName>
        <fullName evidence="1">T9SS type A sorting domain-containing protein</fullName>
    </submittedName>
</protein>
<name>A0AAE3P0V9_9BACT</name>
<dbReference type="EMBL" id="JARGDL010000012">
    <property type="protein sequence ID" value="MDF1612342.1"/>
    <property type="molecule type" value="Genomic_DNA"/>
</dbReference>
<comment type="caution">
    <text evidence="1">The sequence shown here is derived from an EMBL/GenBank/DDBJ whole genome shotgun (WGS) entry which is preliminary data.</text>
</comment>
<evidence type="ECO:0000313" key="2">
    <source>
        <dbReference type="Proteomes" id="UP001221302"/>
    </source>
</evidence>
<proteinExistence type="predicted"/>
<dbReference type="AlphaFoldDB" id="A0AAE3P0V9"/>
<dbReference type="RefSeq" id="WP_321536112.1">
    <property type="nucleotide sequence ID" value="NZ_JARGDL010000012.1"/>
</dbReference>
<dbReference type="InterPro" id="IPR026444">
    <property type="entry name" value="Secre_tail"/>
</dbReference>
<dbReference type="NCBIfam" id="TIGR04183">
    <property type="entry name" value="Por_Secre_tail"/>
    <property type="match status" value="1"/>
</dbReference>